<dbReference type="Proteomes" id="UP000008281">
    <property type="component" value="Unassembled WGS sequence"/>
</dbReference>
<dbReference type="AlphaFoldDB" id="E3MEB5"/>
<keyword evidence="2" id="KW-1185">Reference proteome</keyword>
<name>E3MEB5_CAERE</name>
<evidence type="ECO:0000313" key="2">
    <source>
        <dbReference type="Proteomes" id="UP000008281"/>
    </source>
</evidence>
<reference evidence="1" key="1">
    <citation type="submission" date="2007-07" db="EMBL/GenBank/DDBJ databases">
        <title>PCAP assembly of the Caenorhabditis remanei genome.</title>
        <authorList>
            <consortium name="The Caenorhabditis remanei Sequencing Consortium"/>
            <person name="Wilson R.K."/>
        </authorList>
    </citation>
    <scope>NUCLEOTIDE SEQUENCE [LARGE SCALE GENOMIC DNA]</scope>
    <source>
        <strain evidence="1">PB4641</strain>
    </source>
</reference>
<sequence>MAVPATLESYIWLPVKTVISSQFKSQRSCEGEIKDIRLNVEMKLEVLEKMMYLDEDEEKLFKVKIKSIEDLSDYLIDFGGGDRQWKKRCELKNPAFKKRFIKLEDRKIVLSAKRIRIQRQL</sequence>
<proteinExistence type="predicted"/>
<evidence type="ECO:0000313" key="1">
    <source>
        <dbReference type="EMBL" id="EFO99447.1"/>
    </source>
</evidence>
<protein>
    <submittedName>
        <fullName evidence="1">Uncharacterized protein</fullName>
    </submittedName>
</protein>
<dbReference type="EMBL" id="DS268438">
    <property type="protein sequence ID" value="EFO99447.1"/>
    <property type="molecule type" value="Genomic_DNA"/>
</dbReference>
<dbReference type="HOGENOM" id="CLU_2040243_0_0_1"/>
<accession>E3MEB5</accession>
<organism evidence="2">
    <name type="scientific">Caenorhabditis remanei</name>
    <name type="common">Caenorhabditis vulgaris</name>
    <dbReference type="NCBI Taxonomy" id="31234"/>
    <lineage>
        <taxon>Eukaryota</taxon>
        <taxon>Metazoa</taxon>
        <taxon>Ecdysozoa</taxon>
        <taxon>Nematoda</taxon>
        <taxon>Chromadorea</taxon>
        <taxon>Rhabditida</taxon>
        <taxon>Rhabditina</taxon>
        <taxon>Rhabditomorpha</taxon>
        <taxon>Rhabditoidea</taxon>
        <taxon>Rhabditidae</taxon>
        <taxon>Peloderinae</taxon>
        <taxon>Caenorhabditis</taxon>
    </lineage>
</organism>
<gene>
    <name evidence="1" type="ORF">CRE_22360</name>
</gene>